<sequence length="208" mass="22908">MPLSGVALMRMKKELEMVYQDPSPGVSAWMQEDDASELDATIEGPEGTPYARGLFKLRLSIPPRYPFEPPKISFMTPIYHPNIDSAGRICLDILNLPPKGAWTPSLNISTLLTSIRLLMSEPNAEDGLMADITHEYVHDPAAFESKAREHTQRHAAPSKSTGEPSCDSNVSRSSPLRDSLITTTSKVSELSSLDGRSPKDDGKRQCVR</sequence>
<evidence type="ECO:0000256" key="6">
    <source>
        <dbReference type="PROSITE-ProRule" id="PRU10133"/>
    </source>
</evidence>
<comment type="similarity">
    <text evidence="7">Belongs to the ubiquitin-conjugating enzyme family.</text>
</comment>
<evidence type="ECO:0000259" key="9">
    <source>
        <dbReference type="PROSITE" id="PS50127"/>
    </source>
</evidence>
<keyword evidence="3 7" id="KW-0547">Nucleotide-binding</keyword>
<proteinExistence type="inferred from homology"/>
<comment type="caution">
    <text evidence="10">The sequence shown here is derived from an EMBL/GenBank/DDBJ whole genome shotgun (WGS) entry which is preliminary data.</text>
</comment>
<keyword evidence="4 7" id="KW-0833">Ubl conjugation pathway</keyword>
<evidence type="ECO:0000313" key="10">
    <source>
        <dbReference type="EMBL" id="KAL1511172.1"/>
    </source>
</evidence>
<feature type="compositionally biased region" description="Polar residues" evidence="8">
    <location>
        <begin position="158"/>
        <end position="191"/>
    </location>
</feature>
<evidence type="ECO:0000256" key="7">
    <source>
        <dbReference type="RuleBase" id="RU362109"/>
    </source>
</evidence>
<dbReference type="Gene3D" id="3.10.110.10">
    <property type="entry name" value="Ubiquitin Conjugating Enzyme"/>
    <property type="match status" value="1"/>
</dbReference>
<dbReference type="Proteomes" id="UP001515480">
    <property type="component" value="Unassembled WGS sequence"/>
</dbReference>
<organism evidence="10 11">
    <name type="scientific">Prymnesium parvum</name>
    <name type="common">Toxic golden alga</name>
    <dbReference type="NCBI Taxonomy" id="97485"/>
    <lineage>
        <taxon>Eukaryota</taxon>
        <taxon>Haptista</taxon>
        <taxon>Haptophyta</taxon>
        <taxon>Prymnesiophyceae</taxon>
        <taxon>Prymnesiales</taxon>
        <taxon>Prymnesiaceae</taxon>
        <taxon>Prymnesium</taxon>
    </lineage>
</organism>
<gene>
    <name evidence="10" type="ORF">AB1Y20_005988</name>
</gene>
<dbReference type="GO" id="GO:0061631">
    <property type="term" value="F:ubiquitin conjugating enzyme activity"/>
    <property type="evidence" value="ECO:0007669"/>
    <property type="project" value="UniProtKB-EC"/>
</dbReference>
<accession>A0AB34J175</accession>
<dbReference type="GO" id="GO:0005524">
    <property type="term" value="F:ATP binding"/>
    <property type="evidence" value="ECO:0007669"/>
    <property type="project" value="UniProtKB-UniRule"/>
</dbReference>
<feature type="compositionally biased region" description="Basic and acidic residues" evidence="8">
    <location>
        <begin position="196"/>
        <end position="208"/>
    </location>
</feature>
<dbReference type="SMART" id="SM00212">
    <property type="entry name" value="UBCc"/>
    <property type="match status" value="1"/>
</dbReference>
<evidence type="ECO:0000256" key="5">
    <source>
        <dbReference type="ARBA" id="ARBA00022840"/>
    </source>
</evidence>
<evidence type="ECO:0000256" key="2">
    <source>
        <dbReference type="ARBA" id="ARBA00022679"/>
    </source>
</evidence>
<dbReference type="InterPro" id="IPR000608">
    <property type="entry name" value="UBC"/>
</dbReference>
<dbReference type="PROSITE" id="PS50127">
    <property type="entry name" value="UBC_2"/>
    <property type="match status" value="1"/>
</dbReference>
<evidence type="ECO:0000313" key="11">
    <source>
        <dbReference type="Proteomes" id="UP001515480"/>
    </source>
</evidence>
<keyword evidence="2" id="KW-0808">Transferase</keyword>
<dbReference type="Pfam" id="PF00179">
    <property type="entry name" value="UQ_con"/>
    <property type="match status" value="1"/>
</dbReference>
<feature type="domain" description="UBC core" evidence="9">
    <location>
        <begin position="6"/>
        <end position="156"/>
    </location>
</feature>
<dbReference type="SUPFAM" id="SSF54495">
    <property type="entry name" value="UBC-like"/>
    <property type="match status" value="1"/>
</dbReference>
<dbReference type="FunFam" id="3.10.110.10:FF:000041">
    <property type="entry name" value="Ubiquitin-conjugating enzyme E2 T"/>
    <property type="match status" value="1"/>
</dbReference>
<name>A0AB34J175_PRYPA</name>
<feature type="active site" description="Glycyl thioester intermediate" evidence="6">
    <location>
        <position position="90"/>
    </location>
</feature>
<feature type="region of interest" description="Disordered" evidence="8">
    <location>
        <begin position="146"/>
        <end position="208"/>
    </location>
</feature>
<protein>
    <recommendedName>
        <fullName evidence="1">E2 ubiquitin-conjugating enzyme</fullName>
        <ecNumber evidence="1">2.3.2.23</ecNumber>
    </recommendedName>
</protein>
<dbReference type="EMBL" id="JBGBPQ010000014">
    <property type="protein sequence ID" value="KAL1511172.1"/>
    <property type="molecule type" value="Genomic_DNA"/>
</dbReference>
<keyword evidence="5 7" id="KW-0067">ATP-binding</keyword>
<evidence type="ECO:0000256" key="3">
    <source>
        <dbReference type="ARBA" id="ARBA00022741"/>
    </source>
</evidence>
<keyword evidence="11" id="KW-1185">Reference proteome</keyword>
<dbReference type="InterPro" id="IPR016135">
    <property type="entry name" value="UBQ-conjugating_enzyme/RWD"/>
</dbReference>
<dbReference type="InterPro" id="IPR023313">
    <property type="entry name" value="UBQ-conjugating_AS"/>
</dbReference>
<evidence type="ECO:0000256" key="4">
    <source>
        <dbReference type="ARBA" id="ARBA00022786"/>
    </source>
</evidence>
<dbReference type="EC" id="2.3.2.23" evidence="1"/>
<evidence type="ECO:0000256" key="1">
    <source>
        <dbReference type="ARBA" id="ARBA00012486"/>
    </source>
</evidence>
<reference evidence="10 11" key="1">
    <citation type="journal article" date="2024" name="Science">
        <title>Giant polyketide synthase enzymes in the biosynthesis of giant marine polyether toxins.</title>
        <authorList>
            <person name="Fallon T.R."/>
            <person name="Shende V.V."/>
            <person name="Wierzbicki I.H."/>
            <person name="Pendleton A.L."/>
            <person name="Watervoot N.F."/>
            <person name="Auber R.P."/>
            <person name="Gonzalez D.J."/>
            <person name="Wisecaver J.H."/>
            <person name="Moore B.S."/>
        </authorList>
    </citation>
    <scope>NUCLEOTIDE SEQUENCE [LARGE SCALE GENOMIC DNA]</scope>
    <source>
        <strain evidence="10 11">12B1</strain>
    </source>
</reference>
<dbReference type="PROSITE" id="PS00183">
    <property type="entry name" value="UBC_1"/>
    <property type="match status" value="1"/>
</dbReference>
<dbReference type="InterPro" id="IPR050113">
    <property type="entry name" value="Ub_conjugating_enzyme"/>
</dbReference>
<dbReference type="PANTHER" id="PTHR24067">
    <property type="entry name" value="UBIQUITIN-CONJUGATING ENZYME E2"/>
    <property type="match status" value="1"/>
</dbReference>
<dbReference type="CDD" id="cd23805">
    <property type="entry name" value="UBCc_UBE2T"/>
    <property type="match status" value="1"/>
</dbReference>
<evidence type="ECO:0000256" key="8">
    <source>
        <dbReference type="SAM" id="MobiDB-lite"/>
    </source>
</evidence>
<dbReference type="AlphaFoldDB" id="A0AB34J175"/>